<keyword evidence="1" id="KW-0472">Membrane</keyword>
<keyword evidence="1" id="KW-1133">Transmembrane helix</keyword>
<dbReference type="AlphaFoldDB" id="A0A9X0DI71"/>
<dbReference type="OrthoDB" id="5429634at2759"/>
<protein>
    <recommendedName>
        <fullName evidence="2">DUF6536 domain-containing protein</fullName>
    </recommendedName>
</protein>
<sequence length="123" mass="13306">MLVDRTLRSMAGFTFLCAIIMFMIMIAYLLAFNKGLNKQSTSVGGKDGGSCGRMESKNIAVHLFINIAATMILSCSNTYQQLVTAPLIEEISWILSQNGDAKTGLNSPLNINVKKSGKAKAWG</sequence>
<feature type="domain" description="DUF6536" evidence="2">
    <location>
        <begin position="11"/>
        <end position="119"/>
    </location>
</feature>
<evidence type="ECO:0000259" key="2">
    <source>
        <dbReference type="Pfam" id="PF20163"/>
    </source>
</evidence>
<dbReference type="InterPro" id="IPR046623">
    <property type="entry name" value="DUF6536"/>
</dbReference>
<keyword evidence="4" id="KW-1185">Reference proteome</keyword>
<evidence type="ECO:0000256" key="1">
    <source>
        <dbReference type="SAM" id="Phobius"/>
    </source>
</evidence>
<dbReference type="Proteomes" id="UP001152300">
    <property type="component" value="Unassembled WGS sequence"/>
</dbReference>
<feature type="transmembrane region" description="Helical" evidence="1">
    <location>
        <begin position="12"/>
        <end position="32"/>
    </location>
</feature>
<evidence type="ECO:0000313" key="3">
    <source>
        <dbReference type="EMBL" id="KAJ8062582.1"/>
    </source>
</evidence>
<proteinExistence type="predicted"/>
<dbReference type="EMBL" id="JAPEIS010000010">
    <property type="protein sequence ID" value="KAJ8062582.1"/>
    <property type="molecule type" value="Genomic_DNA"/>
</dbReference>
<dbReference type="PANTHER" id="PTHR35395:SF1">
    <property type="entry name" value="DUF6536 DOMAIN-CONTAINING PROTEIN"/>
    <property type="match status" value="1"/>
</dbReference>
<keyword evidence="1" id="KW-0812">Transmembrane</keyword>
<comment type="caution">
    <text evidence="3">The sequence shown here is derived from an EMBL/GenBank/DDBJ whole genome shotgun (WGS) entry which is preliminary data.</text>
</comment>
<accession>A0A9X0DI71</accession>
<dbReference type="PANTHER" id="PTHR35395">
    <property type="entry name" value="DUF6536 DOMAIN-CONTAINING PROTEIN"/>
    <property type="match status" value="1"/>
</dbReference>
<organism evidence="3 4">
    <name type="scientific">Sclerotinia nivalis</name>
    <dbReference type="NCBI Taxonomy" id="352851"/>
    <lineage>
        <taxon>Eukaryota</taxon>
        <taxon>Fungi</taxon>
        <taxon>Dikarya</taxon>
        <taxon>Ascomycota</taxon>
        <taxon>Pezizomycotina</taxon>
        <taxon>Leotiomycetes</taxon>
        <taxon>Helotiales</taxon>
        <taxon>Sclerotiniaceae</taxon>
        <taxon>Sclerotinia</taxon>
    </lineage>
</organism>
<reference evidence="3" key="1">
    <citation type="submission" date="2022-11" db="EMBL/GenBank/DDBJ databases">
        <title>Genome Resource of Sclerotinia nivalis Strain SnTB1, a Plant Pathogen Isolated from American Ginseng.</title>
        <authorList>
            <person name="Fan S."/>
        </authorList>
    </citation>
    <scope>NUCLEOTIDE SEQUENCE</scope>
    <source>
        <strain evidence="3">SnTB1</strain>
    </source>
</reference>
<dbReference type="Pfam" id="PF20163">
    <property type="entry name" value="DUF6536"/>
    <property type="match status" value="1"/>
</dbReference>
<evidence type="ECO:0000313" key="4">
    <source>
        <dbReference type="Proteomes" id="UP001152300"/>
    </source>
</evidence>
<name>A0A9X0DI71_9HELO</name>
<gene>
    <name evidence="3" type="ORF">OCU04_009106</name>
</gene>